<protein>
    <recommendedName>
        <fullName evidence="3">F-box domain-containing protein</fullName>
    </recommendedName>
</protein>
<keyword evidence="2" id="KW-1185">Reference proteome</keyword>
<dbReference type="EMBL" id="NKCI01000018">
    <property type="protein sequence ID" value="RSL68014.1"/>
    <property type="molecule type" value="Genomic_DNA"/>
</dbReference>
<organism evidence="1 2">
    <name type="scientific">Fusarium duplospermum</name>
    <dbReference type="NCBI Taxonomy" id="1325734"/>
    <lineage>
        <taxon>Eukaryota</taxon>
        <taxon>Fungi</taxon>
        <taxon>Dikarya</taxon>
        <taxon>Ascomycota</taxon>
        <taxon>Pezizomycotina</taxon>
        <taxon>Sordariomycetes</taxon>
        <taxon>Hypocreomycetidae</taxon>
        <taxon>Hypocreales</taxon>
        <taxon>Nectriaceae</taxon>
        <taxon>Fusarium</taxon>
        <taxon>Fusarium solani species complex</taxon>
    </lineage>
</organism>
<comment type="caution">
    <text evidence="1">The sequence shown here is derived from an EMBL/GenBank/DDBJ whole genome shotgun (WGS) entry which is preliminary data.</text>
</comment>
<evidence type="ECO:0008006" key="3">
    <source>
        <dbReference type="Google" id="ProtNLM"/>
    </source>
</evidence>
<accession>A0A428QRU7</accession>
<dbReference type="STRING" id="1325734.A0A428QRU7"/>
<evidence type="ECO:0000313" key="1">
    <source>
        <dbReference type="EMBL" id="RSL68014.1"/>
    </source>
</evidence>
<proteinExistence type="predicted"/>
<evidence type="ECO:0000313" key="2">
    <source>
        <dbReference type="Proteomes" id="UP000288168"/>
    </source>
</evidence>
<dbReference type="OrthoDB" id="4802432at2759"/>
<name>A0A428QRU7_9HYPO</name>
<reference evidence="1 2" key="1">
    <citation type="submission" date="2017-06" db="EMBL/GenBank/DDBJ databases">
        <title>Comparative genomic analysis of Ambrosia Fusariam Clade fungi.</title>
        <authorList>
            <person name="Stajich J.E."/>
            <person name="Carrillo J."/>
            <person name="Kijimoto T."/>
            <person name="Eskalen A."/>
            <person name="O'Donnell K."/>
            <person name="Kasson M."/>
        </authorList>
    </citation>
    <scope>NUCLEOTIDE SEQUENCE [LARGE SCALE GENOMIC DNA]</scope>
    <source>
        <strain evidence="1 2">NRRL62584</strain>
    </source>
</reference>
<dbReference type="AlphaFoldDB" id="A0A428QRU7"/>
<gene>
    <name evidence="1" type="ORF">CEP54_003007</name>
</gene>
<sequence>MDSLPHELLNRIILHLKAEWRRDPDSRHVYWRIPRTPLATYAAVSRKWQSIVEPFTFRSLVLNQMRLDVAEAYNYLTPARLAHLRDVTFDIEFPGHDLHVSTNPEDYDDQIVFNKTIRQMLALLSRVPHRDTPLITLKLSIGPSREHCIPWVGYREDEEDKVFSGKLRKTYLELPADWDANIQDVSEIFLFRVQLESVAMVFAPASINRMASKMTRLKQVEWWLCDGEKINTELRIRQRTGEWLEMRDPEAEEDEFDGNFDWDDAPYSEIPGEEYEKRFDSIHNPIHFERFALATARAASQMPKIRELYVTHHSNAEMGVGFVTWGLKKSCCLEFTRQPSREPSEEVLDAWRKAVDLHGMEWNVHLACWGDAYYFYDL</sequence>
<dbReference type="Proteomes" id="UP000288168">
    <property type="component" value="Unassembled WGS sequence"/>
</dbReference>